<evidence type="ECO:0000313" key="5">
    <source>
        <dbReference type="Proteomes" id="UP001564626"/>
    </source>
</evidence>
<dbReference type="PANTHER" id="PTHR16222">
    <property type="entry name" value="ADP-RIBOSYLGLYCOHYDROLASE"/>
    <property type="match status" value="1"/>
</dbReference>
<name>A0ABV4CLL2_9PSEU</name>
<feature type="region of interest" description="Disordered" evidence="3">
    <location>
        <begin position="642"/>
        <end position="668"/>
    </location>
</feature>
<dbReference type="NCBIfam" id="NF033532">
    <property type="entry name" value="lone7para_assoc"/>
    <property type="match status" value="1"/>
</dbReference>
<reference evidence="4 5" key="1">
    <citation type="submission" date="2024-08" db="EMBL/GenBank/DDBJ databases">
        <title>Genome mining of Saccharopolyspora cebuensis PGLac3 from Nigerian medicinal plant.</title>
        <authorList>
            <person name="Ezeobiora C.E."/>
            <person name="Igbokwe N.H."/>
            <person name="Amin D.H."/>
            <person name="Mendie U.E."/>
        </authorList>
    </citation>
    <scope>NUCLEOTIDE SEQUENCE [LARGE SCALE GENOMIC DNA]</scope>
    <source>
        <strain evidence="4 5">PGLac3</strain>
    </source>
</reference>
<evidence type="ECO:0000256" key="3">
    <source>
        <dbReference type="SAM" id="MobiDB-lite"/>
    </source>
</evidence>
<evidence type="ECO:0000256" key="1">
    <source>
        <dbReference type="ARBA" id="ARBA00010702"/>
    </source>
</evidence>
<evidence type="ECO:0000256" key="2">
    <source>
        <dbReference type="ARBA" id="ARBA00022801"/>
    </source>
</evidence>
<keyword evidence="2" id="KW-0378">Hydrolase</keyword>
<feature type="region of interest" description="Disordered" evidence="3">
    <location>
        <begin position="307"/>
        <end position="343"/>
    </location>
</feature>
<proteinExistence type="inferred from homology"/>
<evidence type="ECO:0000313" key="4">
    <source>
        <dbReference type="EMBL" id="MEY8041976.1"/>
    </source>
</evidence>
<organism evidence="4 5">
    <name type="scientific">Saccharopolyspora cebuensis</name>
    <dbReference type="NCBI Taxonomy" id="418759"/>
    <lineage>
        <taxon>Bacteria</taxon>
        <taxon>Bacillati</taxon>
        <taxon>Actinomycetota</taxon>
        <taxon>Actinomycetes</taxon>
        <taxon>Pseudonocardiales</taxon>
        <taxon>Pseudonocardiaceae</taxon>
        <taxon>Saccharopolyspora</taxon>
    </lineage>
</organism>
<accession>A0ABV4CLL2</accession>
<dbReference type="Proteomes" id="UP001564626">
    <property type="component" value="Unassembled WGS sequence"/>
</dbReference>
<feature type="compositionally biased region" description="Low complexity" evidence="3">
    <location>
        <begin position="648"/>
        <end position="659"/>
    </location>
</feature>
<sequence>MDRQADQRRLLRAWEEITARPALLPLTWFQHVDEVDRNAAAREAFRPGGRPPEPAPREQWDRTRWGRALGMLVGGAVGDALGSLGPASTPELLDAVRARRGAWMGTGEGFGAVLAAARSAVGGEAPAAGALVAAVPVALAGAGLPEEEVFRRALAAARPWGEDAASSAVLAVALAGALADGGTNLARLTRALLAEEHVDGGLRDRLDALAEIGRRWDAWSLDEALARLGDGTSGAEVVTRALLLAHRVPNGGRAVLHAATLGGPDALICGLLAGARAGSGTFPHLWRRALARGADVEAVAADLFAAFGPDGPRPAEPSPSAPEPQGTRGTAPQPEGDMSQPQGTEMTALEQAIARFAEQAPIEDVYREFLVADLLVVTGPGSSHPADFQLEGQQKPQIWVCTGPSAVPDIGGPGSGPETARATGYRLLPLLAERNVRIHTQGDQSDLVIAGSRAIEVSAPEITDALRAAAGRGPGSWLPVPDPMYRDAAQEDVPGYAVVGEFWVAESGVVTDRYRPNPDYRPSPATLGFPQPENELEKVLHLWATGHASDRSMLLAVAQSEVVFLAHEDGVPAALPFGGKSALAAGSSAKYIPAAEPKVGAAVAQLKRAFEDVDLVIDVGTRHQADIGGTVLLRAFDELAAEEPRPTSAPAQPAPQQSAPQPPPDAHERFIGSMVAGAMGDALGYAVEFHDIGMIRRQHGESGVTGPVLRDGVAEISDDTQMMLFTLEGLIRAHVARRMEPVDNDPVPEVQHAYQRWFHTQNQPWERAAGPYGVHLRVPDGWLIGTEGLFRNRAPGSTCMAALARFAQTHQHASPRHRINDSKGCGGVMRAAPVAVWSNDPAEVFHAAVGTAALTHSHPSGYLSAGVLAVIVHQLIREVPLPESVRLARELLLRWPGHEEQLAALDAAVELARRGPVAPEELTEALGQGWVGEEALAIGLYSVLATGDLRSALLLSVNHSGDSDSTGIVCGNIAGALYGARAVPAEWSASLELRAVVEAVAGDALAEFSPGAPTDPEWTRRYPAW</sequence>
<protein>
    <submittedName>
        <fullName evidence="4">Type VII secretion system-associated protein</fullName>
    </submittedName>
</protein>
<dbReference type="EMBL" id="JBGEHV010000046">
    <property type="protein sequence ID" value="MEY8041976.1"/>
    <property type="molecule type" value="Genomic_DNA"/>
</dbReference>
<dbReference type="InterPro" id="IPR036705">
    <property type="entry name" value="Ribosyl_crysJ1_sf"/>
</dbReference>
<keyword evidence="5" id="KW-1185">Reference proteome</keyword>
<comment type="similarity">
    <text evidence="1">Belongs to the ADP-ribosylglycohydrolase family.</text>
</comment>
<dbReference type="InterPro" id="IPR047659">
    <property type="entry name" value="T7SS_assoc"/>
</dbReference>
<feature type="compositionally biased region" description="Pro residues" evidence="3">
    <location>
        <begin position="311"/>
        <end position="322"/>
    </location>
</feature>
<dbReference type="RefSeq" id="WP_345357554.1">
    <property type="nucleotide sequence ID" value="NZ_BAABII010000003.1"/>
</dbReference>
<dbReference type="PANTHER" id="PTHR16222:SF24">
    <property type="entry name" value="ADP-RIBOSYLHYDROLASE ARH3"/>
    <property type="match status" value="1"/>
</dbReference>
<dbReference type="Gene3D" id="1.10.4080.10">
    <property type="entry name" value="ADP-ribosylation/Crystallin J1"/>
    <property type="match status" value="2"/>
</dbReference>
<dbReference type="InterPro" id="IPR050792">
    <property type="entry name" value="ADP-ribosylglycohydrolase"/>
</dbReference>
<gene>
    <name evidence="4" type="ORF">AB8O55_21400</name>
</gene>
<dbReference type="SUPFAM" id="SSF101478">
    <property type="entry name" value="ADP-ribosylglycohydrolase"/>
    <property type="match status" value="2"/>
</dbReference>
<comment type="caution">
    <text evidence="4">The sequence shown here is derived from an EMBL/GenBank/DDBJ whole genome shotgun (WGS) entry which is preliminary data.</text>
</comment>
<dbReference type="Pfam" id="PF03747">
    <property type="entry name" value="ADP_ribosyl_GH"/>
    <property type="match status" value="2"/>
</dbReference>
<dbReference type="InterPro" id="IPR005502">
    <property type="entry name" value="Ribosyl_crysJ1"/>
</dbReference>